<feature type="non-terminal residue" evidence="1">
    <location>
        <position position="1"/>
    </location>
</feature>
<protein>
    <submittedName>
        <fullName evidence="1">23688_t:CDS:1</fullName>
    </submittedName>
</protein>
<evidence type="ECO:0000313" key="1">
    <source>
        <dbReference type="EMBL" id="CAG8844701.1"/>
    </source>
</evidence>
<evidence type="ECO:0000313" key="2">
    <source>
        <dbReference type="Proteomes" id="UP000789920"/>
    </source>
</evidence>
<feature type="non-terminal residue" evidence="1">
    <location>
        <position position="62"/>
    </location>
</feature>
<organism evidence="1 2">
    <name type="scientific">Racocetra persica</name>
    <dbReference type="NCBI Taxonomy" id="160502"/>
    <lineage>
        <taxon>Eukaryota</taxon>
        <taxon>Fungi</taxon>
        <taxon>Fungi incertae sedis</taxon>
        <taxon>Mucoromycota</taxon>
        <taxon>Glomeromycotina</taxon>
        <taxon>Glomeromycetes</taxon>
        <taxon>Diversisporales</taxon>
        <taxon>Gigasporaceae</taxon>
        <taxon>Racocetra</taxon>
    </lineage>
</organism>
<dbReference type="EMBL" id="CAJVQC010143739">
    <property type="protein sequence ID" value="CAG8844701.1"/>
    <property type="molecule type" value="Genomic_DNA"/>
</dbReference>
<sequence length="62" mass="7433">DNNIQDLFANASTSSRFYFDKVRVRCQQNKLPKTPLDKLNNYLELPLEENVDPLIWWKTYQT</sequence>
<dbReference type="Proteomes" id="UP000789920">
    <property type="component" value="Unassembled WGS sequence"/>
</dbReference>
<name>A0ACA9SNN8_9GLOM</name>
<gene>
    <name evidence="1" type="ORF">RPERSI_LOCUS33320</name>
</gene>
<reference evidence="1" key="1">
    <citation type="submission" date="2021-06" db="EMBL/GenBank/DDBJ databases">
        <authorList>
            <person name="Kallberg Y."/>
            <person name="Tangrot J."/>
            <person name="Rosling A."/>
        </authorList>
    </citation>
    <scope>NUCLEOTIDE SEQUENCE</scope>
    <source>
        <strain evidence="1">MA461A</strain>
    </source>
</reference>
<proteinExistence type="predicted"/>
<keyword evidence="2" id="KW-1185">Reference proteome</keyword>
<comment type="caution">
    <text evidence="1">The sequence shown here is derived from an EMBL/GenBank/DDBJ whole genome shotgun (WGS) entry which is preliminary data.</text>
</comment>
<accession>A0ACA9SNN8</accession>